<keyword evidence="3" id="KW-1185">Reference proteome</keyword>
<accession>A0A3N9UCX6</accession>
<evidence type="ECO:0000259" key="1">
    <source>
        <dbReference type="SMART" id="SM00382"/>
    </source>
</evidence>
<dbReference type="InterPro" id="IPR003593">
    <property type="entry name" value="AAA+_ATPase"/>
</dbReference>
<sequence>MDRIEMVIHKYRGITLDYIISNHKDNFVKQYEITASWHKAYEQRVEDTKWEEEKKAIFLRIIEKIRTNTEIFTEEDTSDLDIFIGSIDTLVKTNNMINNFKSHRLDIVSLFNEMKNQSDYRIIRDNFNMPEKLRGHFVHLYSIVKNIQSPNEYVVAYKFERSVNQLIFGERSDDNYLDLLQTYQSFSGYGERKDLAFYVYTAVILTLIVNELNKFESPLNKQEYKELNKLIFQFGTRSYALKLDCSLLSYQTAATISELENKLNDSPFVLEAIKTDSINLKTIQYIHESKLYICNQSKKEIEWIATVEGVYLTEDEVPSNVELINLETASSKGDTVWIKIARLSKLSTRLMIDQLTPVHGPKTAELSQKELHLVFSNRKSHSKETVRVREVNEEILPDINNEELSISQNTILFGPPGTGKTYQVASRSIETILNKSADDFEENGIRVDDLYKRYQQNGQIRFVTFHQSYSYEDFIEGLRSDGTAFVPKDGVFKEIVIEALYEGLQNRSDTLDYNEKKQLVMEALAQNKEFNFRQAKRFIMIIDEINRANISKVFGELLTLLEEDKRVNTENETRVKLPYSGDMFVLPPNLYVIGTMNTADRSIALLDTALRRRFSFEEILPQPSLLSPIEDIDLPSLLHRMNQRIEALYSRDHMIGHAYFMNVGTEAELISTMKNKIIPLLKEYFYDDWEKIGLVLGGIGKNENDSFIVYQEQVDVQALFNRAANYTALDFPPKYRVKENMTVEDIKGIYE</sequence>
<dbReference type="EMBL" id="RRCT01000011">
    <property type="protein sequence ID" value="RQW74194.1"/>
    <property type="molecule type" value="Genomic_DNA"/>
</dbReference>
<name>A0A3N9UCX6_9BACI</name>
<dbReference type="PANTHER" id="PTHR37291:SF1">
    <property type="entry name" value="TYPE IV METHYL-DIRECTED RESTRICTION ENZYME ECOKMCRB SUBUNIT"/>
    <property type="match status" value="1"/>
</dbReference>
<dbReference type="Proteomes" id="UP000274033">
    <property type="component" value="Unassembled WGS sequence"/>
</dbReference>
<reference evidence="2 3" key="1">
    <citation type="journal article" date="2013" name="J. Microbiol.">
        <title>Lysinibacillus chungkukjangi sp. nov., isolated from Chungkukjang, Korean fermented soybean food.</title>
        <authorList>
            <person name="Kim S.J."/>
            <person name="Jang Y.H."/>
            <person name="Hamada M."/>
            <person name="Ahn J.H."/>
            <person name="Weon H.Y."/>
            <person name="Suzuki K."/>
            <person name="Whang K.S."/>
            <person name="Kwon S.W."/>
        </authorList>
    </citation>
    <scope>NUCLEOTIDE SEQUENCE [LARGE SCALE GENOMIC DNA]</scope>
    <source>
        <strain evidence="2 3">MCCC 1A12701</strain>
    </source>
</reference>
<feature type="domain" description="AAA+ ATPase" evidence="1">
    <location>
        <begin position="406"/>
        <end position="624"/>
    </location>
</feature>
<dbReference type="GO" id="GO:0005524">
    <property type="term" value="F:ATP binding"/>
    <property type="evidence" value="ECO:0007669"/>
    <property type="project" value="InterPro"/>
</dbReference>
<dbReference type="GO" id="GO:0016887">
    <property type="term" value="F:ATP hydrolysis activity"/>
    <property type="evidence" value="ECO:0007669"/>
    <property type="project" value="InterPro"/>
</dbReference>
<dbReference type="InterPro" id="IPR011704">
    <property type="entry name" value="ATPase_dyneun-rel_AAA"/>
</dbReference>
<dbReference type="RefSeq" id="WP_124765245.1">
    <property type="nucleotide sequence ID" value="NZ_JAFBDY010000010.1"/>
</dbReference>
<protein>
    <recommendedName>
        <fullName evidence="1">AAA+ ATPase domain-containing protein</fullName>
    </recommendedName>
</protein>
<comment type="caution">
    <text evidence="2">The sequence shown here is derived from an EMBL/GenBank/DDBJ whole genome shotgun (WGS) entry which is preliminary data.</text>
</comment>
<dbReference type="InterPro" id="IPR027417">
    <property type="entry name" value="P-loop_NTPase"/>
</dbReference>
<dbReference type="PANTHER" id="PTHR37291">
    <property type="entry name" value="5-METHYLCYTOSINE-SPECIFIC RESTRICTION ENZYME B"/>
    <property type="match status" value="1"/>
</dbReference>
<evidence type="ECO:0000313" key="3">
    <source>
        <dbReference type="Proteomes" id="UP000274033"/>
    </source>
</evidence>
<gene>
    <name evidence="2" type="ORF">EBB45_12595</name>
</gene>
<dbReference type="SUPFAM" id="SSF52540">
    <property type="entry name" value="P-loop containing nucleoside triphosphate hydrolases"/>
    <property type="match status" value="1"/>
</dbReference>
<dbReference type="Pfam" id="PF07728">
    <property type="entry name" value="AAA_5"/>
    <property type="match status" value="1"/>
</dbReference>
<evidence type="ECO:0000313" key="2">
    <source>
        <dbReference type="EMBL" id="RQW74194.1"/>
    </source>
</evidence>
<dbReference type="AlphaFoldDB" id="A0A3N9UCX6"/>
<proteinExistence type="predicted"/>
<dbReference type="OrthoDB" id="9781481at2"/>
<dbReference type="Gene3D" id="3.40.50.300">
    <property type="entry name" value="P-loop containing nucleotide triphosphate hydrolases"/>
    <property type="match status" value="1"/>
</dbReference>
<dbReference type="SMART" id="SM00382">
    <property type="entry name" value="AAA"/>
    <property type="match status" value="1"/>
</dbReference>
<organism evidence="2 3">
    <name type="scientific">Lysinibacillus composti</name>
    <dbReference type="NCBI Taxonomy" id="720633"/>
    <lineage>
        <taxon>Bacteria</taxon>
        <taxon>Bacillati</taxon>
        <taxon>Bacillota</taxon>
        <taxon>Bacilli</taxon>
        <taxon>Bacillales</taxon>
        <taxon>Bacillaceae</taxon>
        <taxon>Lysinibacillus</taxon>
    </lineage>
</organism>
<dbReference type="InterPro" id="IPR052934">
    <property type="entry name" value="Methyl-DNA_Rec/Restrict_Enz"/>
</dbReference>